<name>A0A8T0FAC1_ARGBR</name>
<evidence type="ECO:0000259" key="1">
    <source>
        <dbReference type="Pfam" id="PF17906"/>
    </source>
</evidence>
<sequence>MRVDYHIYIRYIMMYLYEKGWKAAQSFCDLFGEGAISESRCREWFESGDTSLEDKTGRGRPSDFDDQVLLAAVERDESLEGTTRLLTDTATMSVNSGGFQTKTASSNSILTAISIWLKSTAFTLQSRRKDRTKRTVSSSTTIVRVHMLSVVLSNASPITASTSAIFSHKNDCRLPRQSVAKKLAGNKVYDDFDNLVADVKTWSAFKNR</sequence>
<reference evidence="2" key="2">
    <citation type="submission" date="2020-06" db="EMBL/GenBank/DDBJ databases">
        <authorList>
            <person name="Sheffer M."/>
        </authorList>
    </citation>
    <scope>NUCLEOTIDE SEQUENCE</scope>
</reference>
<dbReference type="InterPro" id="IPR041426">
    <property type="entry name" value="Mos1_HTH"/>
</dbReference>
<feature type="domain" description="Mos1 transposase HTH" evidence="1">
    <location>
        <begin position="7"/>
        <end position="46"/>
    </location>
</feature>
<accession>A0A8T0FAC1</accession>
<dbReference type="EMBL" id="JABXBU010000030">
    <property type="protein sequence ID" value="KAF8785903.1"/>
    <property type="molecule type" value="Genomic_DNA"/>
</dbReference>
<dbReference type="Proteomes" id="UP000807504">
    <property type="component" value="Unassembled WGS sequence"/>
</dbReference>
<organism evidence="2 3">
    <name type="scientific">Argiope bruennichi</name>
    <name type="common">Wasp spider</name>
    <name type="synonym">Aranea bruennichi</name>
    <dbReference type="NCBI Taxonomy" id="94029"/>
    <lineage>
        <taxon>Eukaryota</taxon>
        <taxon>Metazoa</taxon>
        <taxon>Ecdysozoa</taxon>
        <taxon>Arthropoda</taxon>
        <taxon>Chelicerata</taxon>
        <taxon>Arachnida</taxon>
        <taxon>Araneae</taxon>
        <taxon>Araneomorphae</taxon>
        <taxon>Entelegynae</taxon>
        <taxon>Araneoidea</taxon>
        <taxon>Araneidae</taxon>
        <taxon>Argiope</taxon>
    </lineage>
</organism>
<evidence type="ECO:0000313" key="2">
    <source>
        <dbReference type="EMBL" id="KAF8785903.1"/>
    </source>
</evidence>
<reference evidence="2" key="1">
    <citation type="journal article" date="2020" name="bioRxiv">
        <title>Chromosome-level reference genome of the European wasp spider Argiope bruennichi: a resource for studies on range expansion and evolutionary adaptation.</title>
        <authorList>
            <person name="Sheffer M.M."/>
            <person name="Hoppe A."/>
            <person name="Krehenwinkel H."/>
            <person name="Uhl G."/>
            <person name="Kuss A.W."/>
            <person name="Jensen L."/>
            <person name="Jensen C."/>
            <person name="Gillespie R.G."/>
            <person name="Hoff K.J."/>
            <person name="Prost S."/>
        </authorList>
    </citation>
    <scope>NUCLEOTIDE SEQUENCE</scope>
</reference>
<dbReference type="Gene3D" id="1.10.10.1450">
    <property type="match status" value="1"/>
</dbReference>
<protein>
    <recommendedName>
        <fullName evidence="1">Mos1 transposase HTH domain-containing protein</fullName>
    </recommendedName>
</protein>
<keyword evidence="3" id="KW-1185">Reference proteome</keyword>
<gene>
    <name evidence="2" type="ORF">HNY73_011395</name>
</gene>
<comment type="caution">
    <text evidence="2">The sequence shown here is derived from an EMBL/GenBank/DDBJ whole genome shotgun (WGS) entry which is preliminary data.</text>
</comment>
<evidence type="ECO:0000313" key="3">
    <source>
        <dbReference type="Proteomes" id="UP000807504"/>
    </source>
</evidence>
<dbReference type="AlphaFoldDB" id="A0A8T0FAC1"/>
<dbReference type="Pfam" id="PF17906">
    <property type="entry name" value="HTH_48"/>
    <property type="match status" value="1"/>
</dbReference>
<proteinExistence type="predicted"/>